<accession>A0A542ZEJ3</accession>
<dbReference type="Proteomes" id="UP000319514">
    <property type="component" value="Unassembled WGS sequence"/>
</dbReference>
<keyword evidence="3" id="KW-1185">Reference proteome</keyword>
<gene>
    <name evidence="2" type="ORF">FB474_0103</name>
</gene>
<reference evidence="2 3" key="1">
    <citation type="submission" date="2019-06" db="EMBL/GenBank/DDBJ databases">
        <title>Sequencing the genomes of 1000 actinobacteria strains.</title>
        <authorList>
            <person name="Klenk H.-P."/>
        </authorList>
    </citation>
    <scope>NUCLEOTIDE SEQUENCE [LARGE SCALE GENOMIC DNA]</scope>
    <source>
        <strain evidence="2 3">DSM 18082</strain>
    </source>
</reference>
<keyword evidence="1" id="KW-0812">Transmembrane</keyword>
<evidence type="ECO:0000256" key="1">
    <source>
        <dbReference type="SAM" id="Phobius"/>
    </source>
</evidence>
<name>A0A542ZEJ3_9MICO</name>
<keyword evidence="1" id="KW-0472">Membrane</keyword>
<feature type="transmembrane region" description="Helical" evidence="1">
    <location>
        <begin position="64"/>
        <end position="85"/>
    </location>
</feature>
<protein>
    <submittedName>
        <fullName evidence="2">Uncharacterized protein</fullName>
    </submittedName>
</protein>
<proteinExistence type="predicted"/>
<comment type="caution">
    <text evidence="2">The sequence shown here is derived from an EMBL/GenBank/DDBJ whole genome shotgun (WGS) entry which is preliminary data.</text>
</comment>
<dbReference type="AlphaFoldDB" id="A0A542ZEJ3"/>
<dbReference type="EMBL" id="VFOQ01000001">
    <property type="protein sequence ID" value="TQL58766.1"/>
    <property type="molecule type" value="Genomic_DNA"/>
</dbReference>
<organism evidence="2 3">
    <name type="scientific">Oryzihumus leptocrescens</name>
    <dbReference type="NCBI Taxonomy" id="297536"/>
    <lineage>
        <taxon>Bacteria</taxon>
        <taxon>Bacillati</taxon>
        <taxon>Actinomycetota</taxon>
        <taxon>Actinomycetes</taxon>
        <taxon>Micrococcales</taxon>
        <taxon>Intrasporangiaceae</taxon>
        <taxon>Oryzihumus</taxon>
    </lineage>
</organism>
<evidence type="ECO:0000313" key="3">
    <source>
        <dbReference type="Proteomes" id="UP000319514"/>
    </source>
</evidence>
<sequence length="93" mass="9593">MSPLKRTIQQANKVYTHPIPRALTALVRLAIAGTGFGRVVACAVAGHPDAGAAWLIHHGLTAPVAQAVVILGAGISLALACRAAWQELRSAAH</sequence>
<keyword evidence="1" id="KW-1133">Transmembrane helix</keyword>
<evidence type="ECO:0000313" key="2">
    <source>
        <dbReference type="EMBL" id="TQL58766.1"/>
    </source>
</evidence>